<accession>A0ABW7JNZ1</accession>
<dbReference type="Proteomes" id="UP001609175">
    <property type="component" value="Unassembled WGS sequence"/>
</dbReference>
<comment type="caution">
    <text evidence="1">The sequence shown here is derived from an EMBL/GenBank/DDBJ whole genome shotgun (WGS) entry which is preliminary data.</text>
</comment>
<evidence type="ECO:0000313" key="1">
    <source>
        <dbReference type="EMBL" id="MFH5208786.1"/>
    </source>
</evidence>
<name>A0ABW7JNZ1_9NOCA</name>
<dbReference type="EMBL" id="JBIMSO010000046">
    <property type="protein sequence ID" value="MFH5208786.1"/>
    <property type="molecule type" value="Genomic_DNA"/>
</dbReference>
<organism evidence="1 2">
    <name type="scientific">Antrihabitans spumae</name>
    <dbReference type="NCBI Taxonomy" id="3373370"/>
    <lineage>
        <taxon>Bacteria</taxon>
        <taxon>Bacillati</taxon>
        <taxon>Actinomycetota</taxon>
        <taxon>Actinomycetes</taxon>
        <taxon>Mycobacteriales</taxon>
        <taxon>Nocardiaceae</taxon>
        <taxon>Antrihabitans</taxon>
    </lineage>
</organism>
<reference evidence="1 2" key="1">
    <citation type="submission" date="2024-10" db="EMBL/GenBank/DDBJ databases">
        <authorList>
            <person name="Riesco R."/>
        </authorList>
    </citation>
    <scope>NUCLEOTIDE SEQUENCE [LARGE SCALE GENOMIC DNA]</scope>
    <source>
        <strain evidence="1 2">NCIMB 15449</strain>
    </source>
</reference>
<gene>
    <name evidence="1" type="ORF">ACHIPZ_11335</name>
</gene>
<proteinExistence type="predicted"/>
<dbReference type="Gene3D" id="1.10.287.1060">
    <property type="entry name" value="ESAT-6-like"/>
    <property type="match status" value="1"/>
</dbReference>
<dbReference type="SUPFAM" id="SSF140453">
    <property type="entry name" value="EsxAB dimer-like"/>
    <property type="match status" value="1"/>
</dbReference>
<dbReference type="RefSeq" id="WP_395114317.1">
    <property type="nucleotide sequence ID" value="NZ_JBIMSO010000046.1"/>
</dbReference>
<sequence>MPAEPTPAGPSVDVDTTMLRIAADKLDSLFADAAKRLSDTDNAIASTGRGWPENSRSSFDRFAGYVDTRRVSLLTNIAGLSEALVAAAIAYETQDSANATDIATVTGTAHTPGVSA</sequence>
<dbReference type="InterPro" id="IPR036689">
    <property type="entry name" value="ESAT-6-like_sf"/>
</dbReference>
<protein>
    <submittedName>
        <fullName evidence="1">ESX-1 secretion-associated protein</fullName>
    </submittedName>
</protein>
<evidence type="ECO:0000313" key="2">
    <source>
        <dbReference type="Proteomes" id="UP001609175"/>
    </source>
</evidence>